<name>V6LDK9_9EUKA</name>
<dbReference type="VEuPathDB" id="GiardiaDB:SS50377_28041"/>
<evidence type="ECO:0000313" key="3">
    <source>
        <dbReference type="EMBL" id="KAH0570066.1"/>
    </source>
</evidence>
<dbReference type="Pfam" id="PF07004">
    <property type="entry name" value="SHIPPO-rpt"/>
    <property type="match status" value="2"/>
</dbReference>
<sequence>MDSEQQKAQIASVLSRAADSTRQPYKLTYVQQNPIVGPGTYEPHQPQPNRSVSISSAPRTFLLKNKNFTSKADPENPQVGPGTYTPIYKHSSNFAFSQTSRYQYKATCWSQAVSGDVAVLCAEPNPQTYQKVSAWRSKSAGQNIQTPRNLVSYTIQERMAEKHAMQKNYTPGPGHFNIRRGSDSQQPQFYKTQRNMEFKINLNPHIRGKAGNDVPGPGSYNIRGMTAQGGFRVNRGIYMSKYGRGWDHLPKVTSKTEKLEIDY</sequence>
<accession>V6LDK9</accession>
<evidence type="ECO:0000256" key="1">
    <source>
        <dbReference type="SAM" id="MobiDB-lite"/>
    </source>
</evidence>
<gene>
    <name evidence="2" type="ORF">SS50377_17914</name>
    <name evidence="3" type="ORF">SS50377_28041</name>
</gene>
<keyword evidence="4" id="KW-1185">Reference proteome</keyword>
<reference evidence="2 3" key="1">
    <citation type="journal article" date="2014" name="PLoS Genet.">
        <title>The Genome of Spironucleus salmonicida Highlights a Fish Pathogen Adapted to Fluctuating Environments.</title>
        <authorList>
            <person name="Xu F."/>
            <person name="Jerlstrom-Hultqvist J."/>
            <person name="Einarsson E."/>
            <person name="Astvaldsson A."/>
            <person name="Svard S.G."/>
            <person name="Andersson J.O."/>
        </authorList>
    </citation>
    <scope>NUCLEOTIDE SEQUENCE</scope>
    <source>
        <strain evidence="3">ATCC 50377</strain>
    </source>
</reference>
<proteinExistence type="predicted"/>
<dbReference type="InterPro" id="IPR010736">
    <property type="entry name" value="SHIPPO-rpt"/>
</dbReference>
<dbReference type="AlphaFoldDB" id="V6LDK9"/>
<dbReference type="EMBL" id="KI546159">
    <property type="protein sequence ID" value="EST42595.1"/>
    <property type="molecule type" value="Genomic_DNA"/>
</dbReference>
<dbReference type="EMBL" id="AUWU02000008">
    <property type="protein sequence ID" value="KAH0570066.1"/>
    <property type="molecule type" value="Genomic_DNA"/>
</dbReference>
<protein>
    <submittedName>
        <fullName evidence="2">Uncharacterized protein</fullName>
    </submittedName>
</protein>
<dbReference type="Proteomes" id="UP000018208">
    <property type="component" value="Unassembled WGS sequence"/>
</dbReference>
<evidence type="ECO:0000313" key="4">
    <source>
        <dbReference type="Proteomes" id="UP000018208"/>
    </source>
</evidence>
<evidence type="ECO:0000313" key="2">
    <source>
        <dbReference type="EMBL" id="EST42595.1"/>
    </source>
</evidence>
<feature type="region of interest" description="Disordered" evidence="1">
    <location>
        <begin position="35"/>
        <end position="54"/>
    </location>
</feature>
<reference evidence="3" key="2">
    <citation type="submission" date="2020-12" db="EMBL/GenBank/DDBJ databases">
        <title>New Spironucleus salmonicida genome in near-complete chromosomes.</title>
        <authorList>
            <person name="Xu F."/>
            <person name="Kurt Z."/>
            <person name="Jimenez-Gonzalez A."/>
            <person name="Astvaldsson A."/>
            <person name="Andersson J.O."/>
            <person name="Svard S.G."/>
        </authorList>
    </citation>
    <scope>NUCLEOTIDE SEQUENCE</scope>
    <source>
        <strain evidence="3">ATCC 50377</strain>
    </source>
</reference>
<organism evidence="2">
    <name type="scientific">Spironucleus salmonicida</name>
    <dbReference type="NCBI Taxonomy" id="348837"/>
    <lineage>
        <taxon>Eukaryota</taxon>
        <taxon>Metamonada</taxon>
        <taxon>Diplomonadida</taxon>
        <taxon>Hexamitidae</taxon>
        <taxon>Hexamitinae</taxon>
        <taxon>Spironucleus</taxon>
    </lineage>
</organism>